<feature type="binding site" evidence="7">
    <location>
        <position position="121"/>
    </location>
    <ligand>
        <name>Zn(2+)</name>
        <dbReference type="ChEBI" id="CHEBI:29105"/>
        <note>catalytic</note>
    </ligand>
</feature>
<keyword evidence="4 7" id="KW-0255">Endonuclease</keyword>
<dbReference type="InterPro" id="IPR002036">
    <property type="entry name" value="YbeY"/>
</dbReference>
<dbReference type="NCBIfam" id="TIGR00043">
    <property type="entry name" value="rRNA maturation RNase YbeY"/>
    <property type="match status" value="1"/>
</dbReference>
<keyword evidence="7" id="KW-0690">Ribosome biogenesis</keyword>
<dbReference type="RefSeq" id="WP_407340863.1">
    <property type="nucleotide sequence ID" value="NZ_CP136862.1"/>
</dbReference>
<dbReference type="Gene3D" id="3.40.390.30">
    <property type="entry name" value="Metalloproteases ('zincins'), catalytic domain"/>
    <property type="match status" value="1"/>
</dbReference>
<dbReference type="SUPFAM" id="SSF55486">
    <property type="entry name" value="Metalloproteases ('zincins'), catalytic domain"/>
    <property type="match status" value="1"/>
</dbReference>
<dbReference type="PANTHER" id="PTHR46986:SF1">
    <property type="entry name" value="ENDORIBONUCLEASE YBEY, CHLOROPLASTIC"/>
    <property type="match status" value="1"/>
</dbReference>
<evidence type="ECO:0000313" key="9">
    <source>
        <dbReference type="Proteomes" id="UP001626536"/>
    </source>
</evidence>
<dbReference type="PROSITE" id="PS01306">
    <property type="entry name" value="UPF0054"/>
    <property type="match status" value="1"/>
</dbReference>
<comment type="cofactor">
    <cofactor evidence="7">
        <name>Zn(2+)</name>
        <dbReference type="ChEBI" id="CHEBI:29105"/>
    </cofactor>
    <text evidence="7">Binds 1 zinc ion.</text>
</comment>
<dbReference type="InterPro" id="IPR020549">
    <property type="entry name" value="YbeY_CS"/>
</dbReference>
<protein>
    <recommendedName>
        <fullName evidence="7">Endoribonuclease YbeY</fullName>
        <ecNumber evidence="7">3.1.-.-</ecNumber>
    </recommendedName>
</protein>
<keyword evidence="7" id="KW-0963">Cytoplasm</keyword>
<evidence type="ECO:0000256" key="7">
    <source>
        <dbReference type="HAMAP-Rule" id="MF_00009"/>
    </source>
</evidence>
<dbReference type="PANTHER" id="PTHR46986">
    <property type="entry name" value="ENDORIBONUCLEASE YBEY, CHLOROPLASTIC"/>
    <property type="match status" value="1"/>
</dbReference>
<comment type="subcellular location">
    <subcellularLocation>
        <location evidence="7">Cytoplasm</location>
    </subcellularLocation>
</comment>
<comment type="function">
    <text evidence="7">Single strand-specific metallo-endoribonuclease involved in late-stage 70S ribosome quality control and in maturation of the 3' terminus of the 16S rRNA.</text>
</comment>
<reference evidence="8 9" key="1">
    <citation type="submission" date="2023-10" db="EMBL/GenBank/DDBJ databases">
        <title>Novel methanotroph of the genus Methylocapsa from a subarctic wetland.</title>
        <authorList>
            <person name="Belova S.E."/>
            <person name="Oshkin I.Y."/>
            <person name="Miroshnikov K."/>
            <person name="Dedysh S.N."/>
        </authorList>
    </citation>
    <scope>NUCLEOTIDE SEQUENCE [LARGE SCALE GENOMIC DNA]</scope>
    <source>
        <strain evidence="8 9">RX1</strain>
    </source>
</reference>
<dbReference type="EC" id="3.1.-.-" evidence="7"/>
<evidence type="ECO:0000313" key="8">
    <source>
        <dbReference type="EMBL" id="WOJ91267.1"/>
    </source>
</evidence>
<keyword evidence="7" id="KW-0698">rRNA processing</keyword>
<evidence type="ECO:0000256" key="1">
    <source>
        <dbReference type="ARBA" id="ARBA00010875"/>
    </source>
</evidence>
<sequence length="162" mass="17319">MSPVIDLAIEADGWTSLEAPSRLAEDAIGAAIAQSGVKLADGAEVSIVLCDDAFIAELNRKWRSVDKPTNVLSFPSGGDPSRTPILGDIVIAFETAEKEALEAGKPLRDHVAHLLAHGFLHLIGYDHIEDAEAEEMEALERDILARLGIGDPYRDAPAQVAN</sequence>
<evidence type="ECO:0000256" key="6">
    <source>
        <dbReference type="ARBA" id="ARBA00022833"/>
    </source>
</evidence>
<dbReference type="Pfam" id="PF02130">
    <property type="entry name" value="YbeY"/>
    <property type="match status" value="1"/>
</dbReference>
<gene>
    <name evidence="7 8" type="primary">ybeY</name>
    <name evidence="8" type="ORF">RZS28_08435</name>
</gene>
<evidence type="ECO:0000256" key="5">
    <source>
        <dbReference type="ARBA" id="ARBA00022801"/>
    </source>
</evidence>
<evidence type="ECO:0000256" key="4">
    <source>
        <dbReference type="ARBA" id="ARBA00022759"/>
    </source>
</evidence>
<keyword evidence="5 7" id="KW-0378">Hydrolase</keyword>
<keyword evidence="6 7" id="KW-0862">Zinc</keyword>
<dbReference type="HAMAP" id="MF_00009">
    <property type="entry name" value="Endoribonucl_YbeY"/>
    <property type="match status" value="1"/>
</dbReference>
<evidence type="ECO:0000256" key="3">
    <source>
        <dbReference type="ARBA" id="ARBA00022723"/>
    </source>
</evidence>
<dbReference type="InterPro" id="IPR023091">
    <property type="entry name" value="MetalPrtase_cat_dom_sf_prd"/>
</dbReference>
<feature type="binding site" evidence="7">
    <location>
        <position position="127"/>
    </location>
    <ligand>
        <name>Zn(2+)</name>
        <dbReference type="ChEBI" id="CHEBI:29105"/>
        <note>catalytic</note>
    </ligand>
</feature>
<keyword evidence="2 7" id="KW-0540">Nuclease</keyword>
<keyword evidence="9" id="KW-1185">Reference proteome</keyword>
<dbReference type="Proteomes" id="UP001626536">
    <property type="component" value="Chromosome"/>
</dbReference>
<evidence type="ECO:0000256" key="2">
    <source>
        <dbReference type="ARBA" id="ARBA00022722"/>
    </source>
</evidence>
<dbReference type="EMBL" id="CP136862">
    <property type="protein sequence ID" value="WOJ91267.1"/>
    <property type="molecule type" value="Genomic_DNA"/>
</dbReference>
<comment type="similarity">
    <text evidence="1 7">Belongs to the endoribonuclease YbeY family.</text>
</comment>
<organism evidence="8 9">
    <name type="scientific">Methylocapsa polymorpha</name>
    <dbReference type="NCBI Taxonomy" id="3080828"/>
    <lineage>
        <taxon>Bacteria</taxon>
        <taxon>Pseudomonadati</taxon>
        <taxon>Pseudomonadota</taxon>
        <taxon>Alphaproteobacteria</taxon>
        <taxon>Hyphomicrobiales</taxon>
        <taxon>Beijerinckiaceae</taxon>
        <taxon>Methylocapsa</taxon>
    </lineage>
</organism>
<feature type="binding site" evidence="7">
    <location>
        <position position="117"/>
    </location>
    <ligand>
        <name>Zn(2+)</name>
        <dbReference type="ChEBI" id="CHEBI:29105"/>
        <note>catalytic</note>
    </ligand>
</feature>
<keyword evidence="3 7" id="KW-0479">Metal-binding</keyword>
<proteinExistence type="inferred from homology"/>
<accession>A0ABZ0HVF1</accession>
<name>A0ABZ0HVF1_9HYPH</name>